<evidence type="ECO:0000256" key="2">
    <source>
        <dbReference type="ARBA" id="ARBA00002368"/>
    </source>
</evidence>
<dbReference type="NCBIfam" id="TIGR00857">
    <property type="entry name" value="pyrC_multi"/>
    <property type="match status" value="1"/>
</dbReference>
<dbReference type="Gene3D" id="2.30.40.10">
    <property type="entry name" value="Urease, subunit C, domain 1"/>
    <property type="match status" value="1"/>
</dbReference>
<dbReference type="InterPro" id="IPR050138">
    <property type="entry name" value="DHOase/Allantoinase_Hydrolase"/>
</dbReference>
<evidence type="ECO:0000256" key="1">
    <source>
        <dbReference type="ARBA" id="ARBA00001947"/>
    </source>
</evidence>
<dbReference type="InterPro" id="IPR006680">
    <property type="entry name" value="Amidohydro-rel"/>
</dbReference>
<dbReference type="RefSeq" id="WP_124739245.1">
    <property type="nucleotide sequence ID" value="NZ_CP034086.1"/>
</dbReference>
<dbReference type="GO" id="GO:0006145">
    <property type="term" value="P:purine nucleobase catabolic process"/>
    <property type="evidence" value="ECO:0007669"/>
    <property type="project" value="TreeGrafter"/>
</dbReference>
<dbReference type="GO" id="GO:0046872">
    <property type="term" value="F:metal ion binding"/>
    <property type="evidence" value="ECO:0007669"/>
    <property type="project" value="UniProtKB-KW"/>
</dbReference>
<dbReference type="InterPro" id="IPR032466">
    <property type="entry name" value="Metal_Hydrolase"/>
</dbReference>
<dbReference type="InterPro" id="IPR002195">
    <property type="entry name" value="Dihydroorotase_CS"/>
</dbReference>
<dbReference type="GO" id="GO:0004151">
    <property type="term" value="F:dihydroorotase activity"/>
    <property type="evidence" value="ECO:0007669"/>
    <property type="project" value="UniProtKB-EC"/>
</dbReference>
<dbReference type="PANTHER" id="PTHR43668:SF4">
    <property type="entry name" value="ALLANTOINASE"/>
    <property type="match status" value="1"/>
</dbReference>
<comment type="function">
    <text evidence="2">Catalyzes the reversible cyclization of carbamoyl aspartate to dihydroorotate.</text>
</comment>
<comment type="similarity">
    <text evidence="3">Belongs to the metallo-dependent hydrolases superfamily. DHOase family. Class I DHOase subfamily.</text>
</comment>
<dbReference type="CDD" id="cd01318">
    <property type="entry name" value="DHOase_IIb"/>
    <property type="match status" value="1"/>
</dbReference>
<evidence type="ECO:0000313" key="8">
    <source>
        <dbReference type="Proteomes" id="UP000273982"/>
    </source>
</evidence>
<dbReference type="PANTHER" id="PTHR43668">
    <property type="entry name" value="ALLANTOINASE"/>
    <property type="match status" value="1"/>
</dbReference>
<sequence length="444" mass="47896">MPQVFDVILSGGALVNQDGEGARDVGLRDGKIAEIGDLSRASAGETIDCRGLHILPGVIDSQVHFREPGASHKEDLESGSRGAVLGGVVGVFDMPNTNPLTTGEAELADKVARATGRMHCDFAFWVGGTHENARDLSELERLPGAAGVKVFMGSSTGSLLIADDAGIAEVLSHTRRRAAFHSEDEDRLNLRKSLRISGDPSSHPVWRDVETAVRSTRRLMNIAREKGALVHVLHVTTEEEIALLAEHKDIASVEVTPHHLTMDASDYARIGTLAQMNPPVREARHREALWRGVAQGVVDVLGSDHAPHTLEEKAKPYPNSPSGMTGVQTLVPLLLDHVNAGRLTLQRFVDLTSAGPARLFGIAGKGRVAVGYDADLTVVDMQRRETIRNSWIASRVGWTPYDGKEVVGWPVGTFVRGAKVMWEGELVTPSHGAPMRFHAALGIK</sequence>
<dbReference type="AlphaFoldDB" id="A0A3G8M8Q3"/>
<comment type="cofactor">
    <cofactor evidence="1">
        <name>Zn(2+)</name>
        <dbReference type="ChEBI" id="CHEBI:29105"/>
    </cofactor>
</comment>
<reference evidence="7 8" key="1">
    <citation type="submission" date="2018-11" db="EMBL/GenBank/DDBJ databases">
        <title>Genome squencing of methanotrophic bacteria isolated from alkaline groundwater in Korea.</title>
        <authorList>
            <person name="Nguyen L.N."/>
        </authorList>
    </citation>
    <scope>NUCLEOTIDE SEQUENCE [LARGE SCALE GENOMIC DNA]</scope>
    <source>
        <strain evidence="7 8">GW6</strain>
    </source>
</reference>
<dbReference type="Proteomes" id="UP000273982">
    <property type="component" value="Chromosome"/>
</dbReference>
<keyword evidence="5 7" id="KW-0378">Hydrolase</keyword>
<dbReference type="KEGG" id="mros:EHO51_13045"/>
<evidence type="ECO:0000256" key="3">
    <source>
        <dbReference type="ARBA" id="ARBA00010286"/>
    </source>
</evidence>
<feature type="domain" description="Amidohydrolase-related" evidence="6">
    <location>
        <begin position="54"/>
        <end position="413"/>
    </location>
</feature>
<keyword evidence="4" id="KW-0479">Metal-binding</keyword>
<name>A0A3G8M8Q3_9HYPH</name>
<dbReference type="InterPro" id="IPR011059">
    <property type="entry name" value="Metal-dep_hydrolase_composite"/>
</dbReference>
<protein>
    <submittedName>
        <fullName evidence="7">Dihydroorotase</fullName>
        <ecNumber evidence="7">3.5.2.3</ecNumber>
    </submittedName>
</protein>
<evidence type="ECO:0000256" key="4">
    <source>
        <dbReference type="ARBA" id="ARBA00022723"/>
    </source>
</evidence>
<dbReference type="GO" id="GO:0005737">
    <property type="term" value="C:cytoplasm"/>
    <property type="evidence" value="ECO:0007669"/>
    <property type="project" value="TreeGrafter"/>
</dbReference>
<dbReference type="PROSITE" id="PS00483">
    <property type="entry name" value="DIHYDROOROTASE_2"/>
    <property type="match status" value="1"/>
</dbReference>
<accession>A0A3G8M8Q3</accession>
<evidence type="ECO:0000259" key="6">
    <source>
        <dbReference type="Pfam" id="PF01979"/>
    </source>
</evidence>
<evidence type="ECO:0000313" key="7">
    <source>
        <dbReference type="EMBL" id="AZG77582.1"/>
    </source>
</evidence>
<gene>
    <name evidence="7" type="ORF">EHO51_13045</name>
</gene>
<dbReference type="EMBL" id="CP034086">
    <property type="protein sequence ID" value="AZG77582.1"/>
    <property type="molecule type" value="Genomic_DNA"/>
</dbReference>
<dbReference type="Gene3D" id="3.20.20.140">
    <property type="entry name" value="Metal-dependent hydrolases"/>
    <property type="match status" value="1"/>
</dbReference>
<evidence type="ECO:0000256" key="5">
    <source>
        <dbReference type="ARBA" id="ARBA00022801"/>
    </source>
</evidence>
<organism evidence="7 8">
    <name type="scientific">Methylocystis rosea</name>
    <dbReference type="NCBI Taxonomy" id="173366"/>
    <lineage>
        <taxon>Bacteria</taxon>
        <taxon>Pseudomonadati</taxon>
        <taxon>Pseudomonadota</taxon>
        <taxon>Alphaproteobacteria</taxon>
        <taxon>Hyphomicrobiales</taxon>
        <taxon>Methylocystaceae</taxon>
        <taxon>Methylocystis</taxon>
    </lineage>
</organism>
<dbReference type="EC" id="3.5.2.3" evidence="7"/>
<dbReference type="NCBIfam" id="NF006559">
    <property type="entry name" value="PRK09060.1"/>
    <property type="match status" value="1"/>
</dbReference>
<dbReference type="SUPFAM" id="SSF51556">
    <property type="entry name" value="Metallo-dependent hydrolases"/>
    <property type="match status" value="1"/>
</dbReference>
<dbReference type="Pfam" id="PF01979">
    <property type="entry name" value="Amidohydro_1"/>
    <property type="match status" value="1"/>
</dbReference>
<dbReference type="SUPFAM" id="SSF51338">
    <property type="entry name" value="Composite domain of metallo-dependent hydrolases"/>
    <property type="match status" value="1"/>
</dbReference>
<proteinExistence type="inferred from homology"/>
<dbReference type="GO" id="GO:0004038">
    <property type="term" value="F:allantoinase activity"/>
    <property type="evidence" value="ECO:0007669"/>
    <property type="project" value="TreeGrafter"/>
</dbReference>